<reference evidence="1 2" key="1">
    <citation type="submission" date="2021-06" db="EMBL/GenBank/DDBJ databases">
        <title>Falsochrobactrum tianjin sp.nov., a new petroleum-degrading bacteria isolated from oily soils.</title>
        <authorList>
            <person name="Chen G."/>
            <person name="Chen H."/>
            <person name="Tian J."/>
            <person name="Qing J."/>
            <person name="Zhong L."/>
            <person name="Ma W."/>
            <person name="Song Y."/>
            <person name="Cui X."/>
            <person name="Yan B."/>
        </authorList>
    </citation>
    <scope>NUCLEOTIDE SEQUENCE [LARGE SCALE GENOMIC DNA]</scope>
    <source>
        <strain evidence="1 2">TDYN1</strain>
    </source>
</reference>
<sequence>MRITDLEKFALEQIWRPYQTNMGYEKRLERLPVSLENTAESLKQDTYWSGLVLNRLRGMNRHRRITFPSYIQHPLVDVVRAALRERE</sequence>
<comment type="caution">
    <text evidence="1">The sequence shown here is derived from an EMBL/GenBank/DDBJ whole genome shotgun (WGS) entry which is preliminary data.</text>
</comment>
<keyword evidence="2" id="KW-1185">Reference proteome</keyword>
<organism evidence="1 2">
    <name type="scientific">Falsochrobactrum tianjinense</name>
    <dbReference type="NCBI Taxonomy" id="2706015"/>
    <lineage>
        <taxon>Bacteria</taxon>
        <taxon>Pseudomonadati</taxon>
        <taxon>Pseudomonadota</taxon>
        <taxon>Alphaproteobacteria</taxon>
        <taxon>Hyphomicrobiales</taxon>
        <taxon>Brucellaceae</taxon>
        <taxon>Falsochrobactrum</taxon>
    </lineage>
</organism>
<evidence type="ECO:0000313" key="1">
    <source>
        <dbReference type="EMBL" id="MBV2144191.1"/>
    </source>
</evidence>
<evidence type="ECO:0000313" key="2">
    <source>
        <dbReference type="Proteomes" id="UP000752297"/>
    </source>
</evidence>
<name>A0A949PQK4_9HYPH</name>
<gene>
    <name evidence="1" type="ORF">KUG47_11875</name>
</gene>
<dbReference type="Proteomes" id="UP000752297">
    <property type="component" value="Unassembled WGS sequence"/>
</dbReference>
<protein>
    <submittedName>
        <fullName evidence="1">Uncharacterized protein</fullName>
    </submittedName>
</protein>
<accession>A0A949PQK4</accession>
<dbReference type="EMBL" id="JAHRVA010000005">
    <property type="protein sequence ID" value="MBV2144191.1"/>
    <property type="molecule type" value="Genomic_DNA"/>
</dbReference>
<dbReference type="AlphaFoldDB" id="A0A949PQK4"/>
<proteinExistence type="predicted"/>
<dbReference type="RefSeq" id="WP_217678194.1">
    <property type="nucleotide sequence ID" value="NZ_JAHRVA010000005.1"/>
</dbReference>